<dbReference type="AlphaFoldDB" id="A0A6G0TGW0"/>
<reference evidence="1 2" key="1">
    <citation type="submission" date="2019-08" db="EMBL/GenBank/DDBJ databases">
        <title>The genome of the soybean aphid Biotype 1, its phylome, world population structure and adaptation to the North American continent.</title>
        <authorList>
            <person name="Giordano R."/>
            <person name="Donthu R.K."/>
            <person name="Hernandez A.G."/>
            <person name="Wright C.L."/>
            <person name="Zimin A.V."/>
        </authorList>
    </citation>
    <scope>NUCLEOTIDE SEQUENCE [LARGE SCALE GENOMIC DNA]</scope>
    <source>
        <tissue evidence="1">Whole aphids</tissue>
    </source>
</reference>
<organism evidence="1 2">
    <name type="scientific">Aphis glycines</name>
    <name type="common">Soybean aphid</name>
    <dbReference type="NCBI Taxonomy" id="307491"/>
    <lineage>
        <taxon>Eukaryota</taxon>
        <taxon>Metazoa</taxon>
        <taxon>Ecdysozoa</taxon>
        <taxon>Arthropoda</taxon>
        <taxon>Hexapoda</taxon>
        <taxon>Insecta</taxon>
        <taxon>Pterygota</taxon>
        <taxon>Neoptera</taxon>
        <taxon>Paraneoptera</taxon>
        <taxon>Hemiptera</taxon>
        <taxon>Sternorrhyncha</taxon>
        <taxon>Aphidomorpha</taxon>
        <taxon>Aphidoidea</taxon>
        <taxon>Aphididae</taxon>
        <taxon>Aphidini</taxon>
        <taxon>Aphis</taxon>
        <taxon>Aphis</taxon>
    </lineage>
</organism>
<sequence>MEQFGFGPIAPKRNGEGGIVPIRSSSGLVPKERFVHERPTSSSECVSTDPCRILSAAFFCVFIAFAPPVRNPRLIASTYELNIHSSVVPGFDLIVSSHRLWYRSCPTTFGLHPLPSRHSQTIQPLGLSREFEDNKSATHNLYKLQKLIKNDLDSISDFNLDARTFCNEVNTLGGPYYVANFCTDEKLSSSSSNNNDYLNVEDESYTYLGNLRN</sequence>
<accession>A0A6G0TGW0</accession>
<evidence type="ECO:0000313" key="1">
    <source>
        <dbReference type="EMBL" id="KAE9532326.1"/>
    </source>
</evidence>
<dbReference type="Proteomes" id="UP000475862">
    <property type="component" value="Unassembled WGS sequence"/>
</dbReference>
<protein>
    <submittedName>
        <fullName evidence="1">Uncharacterized protein</fullName>
    </submittedName>
</protein>
<name>A0A6G0TGW0_APHGL</name>
<dbReference type="EMBL" id="VYZN01000039">
    <property type="protein sequence ID" value="KAE9532326.1"/>
    <property type="molecule type" value="Genomic_DNA"/>
</dbReference>
<evidence type="ECO:0000313" key="2">
    <source>
        <dbReference type="Proteomes" id="UP000475862"/>
    </source>
</evidence>
<proteinExistence type="predicted"/>
<gene>
    <name evidence="1" type="ORF">AGLY_009949</name>
</gene>
<keyword evidence="2" id="KW-1185">Reference proteome</keyword>
<dbReference type="OrthoDB" id="10639382at2759"/>
<comment type="caution">
    <text evidence="1">The sequence shown here is derived from an EMBL/GenBank/DDBJ whole genome shotgun (WGS) entry which is preliminary data.</text>
</comment>